<dbReference type="GeneID" id="95568075"/>
<comment type="caution">
    <text evidence="2">The sequence shown here is derived from an EMBL/GenBank/DDBJ whole genome shotgun (WGS) entry which is preliminary data.</text>
</comment>
<name>E8M2P9_PHOS4</name>
<sequence length="153" mass="16720">MKSLYVIGAALLSSLSLYSQACSYDGQFNNPFAESYPGSIDVAIATYDALDSQRFSAVSPLTGTPGLQRASWWLKLMADRHSAQLKSVSYIYLVDSHLWSKLETDQSIKVHLAPSDAKPTSVLLLSEAALNALIQKQMDFAQALELGVIRFSS</sequence>
<gene>
    <name evidence="2" type="ORF">VISI1226_12261</name>
</gene>
<feature type="signal peptide" evidence="1">
    <location>
        <begin position="1"/>
        <end position="21"/>
    </location>
</feature>
<dbReference type="EMBL" id="AEVT01000018">
    <property type="protein sequence ID" value="EGA71557.1"/>
    <property type="molecule type" value="Genomic_DNA"/>
</dbReference>
<feature type="chain" id="PRO_5003227257" description="Lipoprotein" evidence="1">
    <location>
        <begin position="22"/>
        <end position="153"/>
    </location>
</feature>
<evidence type="ECO:0000256" key="1">
    <source>
        <dbReference type="SAM" id="SignalP"/>
    </source>
</evidence>
<dbReference type="Proteomes" id="UP000006228">
    <property type="component" value="Unassembled WGS sequence"/>
</dbReference>
<dbReference type="OrthoDB" id="5587566at2"/>
<evidence type="ECO:0000313" key="3">
    <source>
        <dbReference type="Proteomes" id="UP000006228"/>
    </source>
</evidence>
<evidence type="ECO:0000313" key="2">
    <source>
        <dbReference type="EMBL" id="EGA71557.1"/>
    </source>
</evidence>
<organism evidence="2 3">
    <name type="scientific">Vibrio sinaloensis DSM 21326</name>
    <dbReference type="NCBI Taxonomy" id="945550"/>
    <lineage>
        <taxon>Bacteria</taxon>
        <taxon>Pseudomonadati</taxon>
        <taxon>Pseudomonadota</taxon>
        <taxon>Gammaproteobacteria</taxon>
        <taxon>Vibrionales</taxon>
        <taxon>Vibrionaceae</taxon>
        <taxon>Vibrio</taxon>
        <taxon>Vibrio oreintalis group</taxon>
    </lineage>
</organism>
<dbReference type="RefSeq" id="WP_008074202.1">
    <property type="nucleotide sequence ID" value="NZ_AEVT01000018.1"/>
</dbReference>
<dbReference type="AlphaFoldDB" id="E8M2P9"/>
<accession>E8M2P9</accession>
<reference evidence="2 3" key="1">
    <citation type="journal article" date="2012" name="Int. J. Syst. Evol. Microbiol.">
        <title>Vibrio caribbeanicus sp. nov., isolated from the marine sponge Scleritoderma cyanea.</title>
        <authorList>
            <person name="Hoffmann M."/>
            <person name="Monday S.R."/>
            <person name="Allard M.W."/>
            <person name="Strain E.A."/>
            <person name="Whittaker P."/>
            <person name="Naum M."/>
            <person name="McCarthy P.J."/>
            <person name="Lopez J.V."/>
            <person name="Fischer M."/>
            <person name="Brown E.W."/>
        </authorList>
    </citation>
    <scope>NUCLEOTIDE SEQUENCE [LARGE SCALE GENOMIC DNA]</scope>
    <source>
        <strain evidence="3">DSMZ 21326</strain>
    </source>
</reference>
<proteinExistence type="predicted"/>
<dbReference type="eggNOG" id="ENOG5033CTA">
    <property type="taxonomic scope" value="Bacteria"/>
</dbReference>
<keyword evidence="1" id="KW-0732">Signal</keyword>
<evidence type="ECO:0008006" key="4">
    <source>
        <dbReference type="Google" id="ProtNLM"/>
    </source>
</evidence>
<protein>
    <recommendedName>
        <fullName evidence="4">Lipoprotein</fullName>
    </recommendedName>
</protein>